<evidence type="ECO:0000256" key="1">
    <source>
        <dbReference type="SAM" id="Phobius"/>
    </source>
</evidence>
<keyword evidence="1" id="KW-0472">Membrane</keyword>
<reference evidence="3" key="1">
    <citation type="submission" date="2022-07" db="EMBL/GenBank/DDBJ databases">
        <title>Phylogenomic reconstructions and comparative analyses of Kickxellomycotina fungi.</title>
        <authorList>
            <person name="Reynolds N.K."/>
            <person name="Stajich J.E."/>
            <person name="Barry K."/>
            <person name="Grigoriev I.V."/>
            <person name="Crous P."/>
            <person name="Smith M.E."/>
        </authorList>
    </citation>
    <scope>NUCLEOTIDE SEQUENCE</scope>
    <source>
        <strain evidence="3">RSA 476</strain>
    </source>
</reference>
<dbReference type="Proteomes" id="UP001140074">
    <property type="component" value="Unassembled WGS sequence"/>
</dbReference>
<sequence length="121" mass="13166">MNQLLVLFLLLAQVVRCLPALSDDSQKTTVDEDDVFHTSLNSEGLGGLPSVPTGGTKCSTGCGIGIGLGCLAGIVLFTFIFVMARRHKRKMHNTWVHRKWLSKQKALPDKPVPAPPPPTKF</sequence>
<feature type="signal peptide" evidence="2">
    <location>
        <begin position="1"/>
        <end position="17"/>
    </location>
</feature>
<proteinExistence type="predicted"/>
<gene>
    <name evidence="3" type="ORF">GGH94_005802</name>
</gene>
<feature type="transmembrane region" description="Helical" evidence="1">
    <location>
        <begin position="64"/>
        <end position="84"/>
    </location>
</feature>
<evidence type="ECO:0000313" key="3">
    <source>
        <dbReference type="EMBL" id="KAJ2859952.1"/>
    </source>
</evidence>
<accession>A0A9W8IFE6</accession>
<dbReference type="EMBL" id="JANBUY010000338">
    <property type="protein sequence ID" value="KAJ2859952.1"/>
    <property type="molecule type" value="Genomic_DNA"/>
</dbReference>
<organism evidence="3 4">
    <name type="scientific">Coemansia aciculifera</name>
    <dbReference type="NCBI Taxonomy" id="417176"/>
    <lineage>
        <taxon>Eukaryota</taxon>
        <taxon>Fungi</taxon>
        <taxon>Fungi incertae sedis</taxon>
        <taxon>Zoopagomycota</taxon>
        <taxon>Kickxellomycotina</taxon>
        <taxon>Kickxellomycetes</taxon>
        <taxon>Kickxellales</taxon>
        <taxon>Kickxellaceae</taxon>
        <taxon>Coemansia</taxon>
    </lineage>
</organism>
<evidence type="ECO:0000256" key="2">
    <source>
        <dbReference type="SAM" id="SignalP"/>
    </source>
</evidence>
<name>A0A9W8IFE6_9FUNG</name>
<keyword evidence="1" id="KW-1133">Transmembrane helix</keyword>
<dbReference type="AlphaFoldDB" id="A0A9W8IFE6"/>
<keyword evidence="1" id="KW-0812">Transmembrane</keyword>
<comment type="caution">
    <text evidence="3">The sequence shown here is derived from an EMBL/GenBank/DDBJ whole genome shotgun (WGS) entry which is preliminary data.</text>
</comment>
<evidence type="ECO:0000313" key="4">
    <source>
        <dbReference type="Proteomes" id="UP001140074"/>
    </source>
</evidence>
<feature type="chain" id="PRO_5040771453" description="Transmembrane protein" evidence="2">
    <location>
        <begin position="18"/>
        <end position="121"/>
    </location>
</feature>
<keyword evidence="2" id="KW-0732">Signal</keyword>
<evidence type="ECO:0008006" key="5">
    <source>
        <dbReference type="Google" id="ProtNLM"/>
    </source>
</evidence>
<keyword evidence="4" id="KW-1185">Reference proteome</keyword>
<protein>
    <recommendedName>
        <fullName evidence="5">Transmembrane protein</fullName>
    </recommendedName>
</protein>